<dbReference type="PANTHER" id="PTHR36159:SF1">
    <property type="entry name" value="RETROVIRUS-RELATED POL POLYPROTEIN FROM TRANSPOSON 412-LIKE PROTEIN"/>
    <property type="match status" value="1"/>
</dbReference>
<dbReference type="Pfam" id="PF21738">
    <property type="entry name" value="DJR-like_dom"/>
    <property type="match status" value="1"/>
</dbReference>
<evidence type="ECO:0000313" key="2">
    <source>
        <dbReference type="EMBL" id="KAJ8933441.1"/>
    </source>
</evidence>
<dbReference type="Proteomes" id="UP001162156">
    <property type="component" value="Unassembled WGS sequence"/>
</dbReference>
<evidence type="ECO:0000313" key="3">
    <source>
        <dbReference type="Proteomes" id="UP001162156"/>
    </source>
</evidence>
<sequence>MQTPRHAIIAFHKAGKGKIAADMSIFDNCSLQNIRIFLNSEIYPYNDLYLDYENNKFVTLHEMFANFQESYYLHKTTQPICNLMEFKSHAPLTHIDCSRQKETLQTGSIVMRIEFERNNPPQPILQHIVLYYMKNISLTIF</sequence>
<feature type="domain" description="Double jelly roll-like" evidence="1">
    <location>
        <begin position="2"/>
        <end position="118"/>
    </location>
</feature>
<comment type="caution">
    <text evidence="2">The sequence shown here is derived from an EMBL/GenBank/DDBJ whole genome shotgun (WGS) entry which is preliminary data.</text>
</comment>
<organism evidence="2 3">
    <name type="scientific">Rhamnusium bicolor</name>
    <dbReference type="NCBI Taxonomy" id="1586634"/>
    <lineage>
        <taxon>Eukaryota</taxon>
        <taxon>Metazoa</taxon>
        <taxon>Ecdysozoa</taxon>
        <taxon>Arthropoda</taxon>
        <taxon>Hexapoda</taxon>
        <taxon>Insecta</taxon>
        <taxon>Pterygota</taxon>
        <taxon>Neoptera</taxon>
        <taxon>Endopterygota</taxon>
        <taxon>Coleoptera</taxon>
        <taxon>Polyphaga</taxon>
        <taxon>Cucujiformia</taxon>
        <taxon>Chrysomeloidea</taxon>
        <taxon>Cerambycidae</taxon>
        <taxon>Lepturinae</taxon>
        <taxon>Rhagiini</taxon>
        <taxon>Rhamnusium</taxon>
    </lineage>
</organism>
<dbReference type="InterPro" id="IPR049512">
    <property type="entry name" value="DJR-like_dom"/>
</dbReference>
<dbReference type="AlphaFoldDB" id="A0AAV8X4X1"/>
<gene>
    <name evidence="2" type="ORF">NQ314_013998</name>
</gene>
<dbReference type="EMBL" id="JANEYF010003862">
    <property type="protein sequence ID" value="KAJ8933441.1"/>
    <property type="molecule type" value="Genomic_DNA"/>
</dbReference>
<protein>
    <recommendedName>
        <fullName evidence="1">Double jelly roll-like domain-containing protein</fullName>
    </recommendedName>
</protein>
<proteinExistence type="predicted"/>
<keyword evidence="3" id="KW-1185">Reference proteome</keyword>
<evidence type="ECO:0000259" key="1">
    <source>
        <dbReference type="Pfam" id="PF21738"/>
    </source>
</evidence>
<name>A0AAV8X4X1_9CUCU</name>
<dbReference type="PANTHER" id="PTHR36159">
    <property type="entry name" value="PROTEIN CBG23766"/>
    <property type="match status" value="1"/>
</dbReference>
<accession>A0AAV8X4X1</accession>
<reference evidence="2" key="1">
    <citation type="journal article" date="2023" name="Insect Mol. Biol.">
        <title>Genome sequencing provides insights into the evolution of gene families encoding plant cell wall-degrading enzymes in longhorned beetles.</title>
        <authorList>
            <person name="Shin N.R."/>
            <person name="Okamura Y."/>
            <person name="Kirsch R."/>
            <person name="Pauchet Y."/>
        </authorList>
    </citation>
    <scope>NUCLEOTIDE SEQUENCE</scope>
    <source>
        <strain evidence="2">RBIC_L_NR</strain>
    </source>
</reference>